<evidence type="ECO:0000259" key="9">
    <source>
        <dbReference type="Pfam" id="PF17103"/>
    </source>
</evidence>
<evidence type="ECO:0000259" key="5">
    <source>
        <dbReference type="Pfam" id="PF11380"/>
    </source>
</evidence>
<comment type="caution">
    <text evidence="10">The sequence shown here is derived from an EMBL/GenBank/DDBJ whole genome shotgun (WGS) entry which is preliminary data.</text>
</comment>
<dbReference type="RefSeq" id="WP_108342559.1">
    <property type="nucleotide sequence ID" value="NZ_PYXZ01000001.1"/>
</dbReference>
<dbReference type="Pfam" id="PF13692">
    <property type="entry name" value="Glyco_trans_1_4"/>
    <property type="match status" value="1"/>
</dbReference>
<dbReference type="InterPro" id="IPR031356">
    <property type="entry name" value="Stealth_CR4"/>
</dbReference>
<name>A0A2R7Z178_9ACTN</name>
<reference evidence="10 11" key="1">
    <citation type="submission" date="2018-03" db="EMBL/GenBank/DDBJ databases">
        <authorList>
            <person name="Keele B.F."/>
        </authorList>
    </citation>
    <scope>NUCLEOTIDE SEQUENCE [LARGE SCALE GENOMIC DNA]</scope>
    <source>
        <strain evidence="10 11">IB-3</strain>
    </source>
</reference>
<evidence type="ECO:0000259" key="6">
    <source>
        <dbReference type="Pfam" id="PF13439"/>
    </source>
</evidence>
<evidence type="ECO:0008006" key="12">
    <source>
        <dbReference type="Google" id="ProtNLM"/>
    </source>
</evidence>
<dbReference type="GO" id="GO:0000271">
    <property type="term" value="P:polysaccharide biosynthetic process"/>
    <property type="evidence" value="ECO:0007669"/>
    <property type="project" value="UniProtKB-KW"/>
</dbReference>
<dbReference type="CDD" id="cd03820">
    <property type="entry name" value="GT4_AmsD-like"/>
    <property type="match status" value="1"/>
</dbReference>
<dbReference type="Pfam" id="PF17103">
    <property type="entry name" value="Stealth_CR4"/>
    <property type="match status" value="1"/>
</dbReference>
<proteinExistence type="inferred from homology"/>
<dbReference type="EMBL" id="PYXZ01000001">
    <property type="protein sequence ID" value="PUA82372.1"/>
    <property type="molecule type" value="Genomic_DNA"/>
</dbReference>
<feature type="domain" description="Stealth protein CR3 conserved region 3" evidence="8">
    <location>
        <begin position="765"/>
        <end position="811"/>
    </location>
</feature>
<dbReference type="InterPro" id="IPR047141">
    <property type="entry name" value="Stealth"/>
</dbReference>
<dbReference type="PANTHER" id="PTHR24045">
    <property type="match status" value="1"/>
</dbReference>
<evidence type="ECO:0000313" key="10">
    <source>
        <dbReference type="EMBL" id="PUA82372.1"/>
    </source>
</evidence>
<dbReference type="PANTHER" id="PTHR24045:SF0">
    <property type="entry name" value="N-ACETYLGLUCOSAMINE-1-PHOSPHOTRANSFERASE SUBUNITS ALPHA_BETA"/>
    <property type="match status" value="1"/>
</dbReference>
<keyword evidence="4" id="KW-0270">Exopolysaccharide synthesis</keyword>
<dbReference type="Proteomes" id="UP000244867">
    <property type="component" value="Unassembled WGS sequence"/>
</dbReference>
<dbReference type="Pfam" id="PF17101">
    <property type="entry name" value="Stealth_CR1"/>
    <property type="match status" value="1"/>
</dbReference>
<evidence type="ECO:0000259" key="7">
    <source>
        <dbReference type="Pfam" id="PF17101"/>
    </source>
</evidence>
<evidence type="ECO:0000256" key="4">
    <source>
        <dbReference type="ARBA" id="ARBA00023169"/>
    </source>
</evidence>
<dbReference type="AlphaFoldDB" id="A0A2R7Z178"/>
<comment type="similarity">
    <text evidence="1">Belongs to the stealth family.</text>
</comment>
<protein>
    <recommendedName>
        <fullName evidence="12">Glycosyl transferase family 1</fullName>
    </recommendedName>
</protein>
<evidence type="ECO:0000313" key="11">
    <source>
        <dbReference type="Proteomes" id="UP000244867"/>
    </source>
</evidence>
<evidence type="ECO:0000256" key="2">
    <source>
        <dbReference type="ARBA" id="ARBA00022676"/>
    </source>
</evidence>
<dbReference type="Gene3D" id="3.40.50.2000">
    <property type="entry name" value="Glycogen Phosphorylase B"/>
    <property type="match status" value="2"/>
</dbReference>
<feature type="domain" description="Stealth protein CR2 conserved region 2" evidence="5">
    <location>
        <begin position="619"/>
        <end position="721"/>
    </location>
</feature>
<gene>
    <name evidence="10" type="ORF">C7S10_01070</name>
</gene>
<dbReference type="GO" id="GO:0016772">
    <property type="term" value="F:transferase activity, transferring phosphorus-containing groups"/>
    <property type="evidence" value="ECO:0007669"/>
    <property type="project" value="InterPro"/>
</dbReference>
<dbReference type="InterPro" id="IPR031358">
    <property type="entry name" value="Stealth_CR1"/>
</dbReference>
<dbReference type="InterPro" id="IPR031357">
    <property type="entry name" value="Stealth_CR3"/>
</dbReference>
<dbReference type="SUPFAM" id="SSF53756">
    <property type="entry name" value="UDP-Glycosyltransferase/glycogen phosphorylase"/>
    <property type="match status" value="1"/>
</dbReference>
<keyword evidence="2" id="KW-0328">Glycosyltransferase</keyword>
<keyword evidence="11" id="KW-1185">Reference proteome</keyword>
<dbReference type="InterPro" id="IPR021520">
    <property type="entry name" value="Stealth_CR2"/>
</dbReference>
<feature type="domain" description="Stealth protein CR1 conserved region 1" evidence="7">
    <location>
        <begin position="582"/>
        <end position="605"/>
    </location>
</feature>
<accession>A0A2R7Z178</accession>
<organism evidence="10 11">
    <name type="scientific">Nocardioides currus</name>
    <dbReference type="NCBI Taxonomy" id="2133958"/>
    <lineage>
        <taxon>Bacteria</taxon>
        <taxon>Bacillati</taxon>
        <taxon>Actinomycetota</taxon>
        <taxon>Actinomycetes</taxon>
        <taxon>Propionibacteriales</taxon>
        <taxon>Nocardioidaceae</taxon>
        <taxon>Nocardioides</taxon>
    </lineage>
</organism>
<feature type="domain" description="Stealth protein CR4 conserved region 4" evidence="9">
    <location>
        <begin position="842"/>
        <end position="885"/>
    </location>
</feature>
<dbReference type="GO" id="GO:0016757">
    <property type="term" value="F:glycosyltransferase activity"/>
    <property type="evidence" value="ECO:0007669"/>
    <property type="project" value="UniProtKB-KW"/>
</dbReference>
<dbReference type="InterPro" id="IPR028098">
    <property type="entry name" value="Glyco_trans_4-like_N"/>
</dbReference>
<feature type="domain" description="Glycosyltransferase subfamily 4-like N-terminal" evidence="6">
    <location>
        <begin position="23"/>
        <end position="192"/>
    </location>
</feature>
<dbReference type="Pfam" id="PF13439">
    <property type="entry name" value="Glyco_transf_4"/>
    <property type="match status" value="1"/>
</dbReference>
<evidence type="ECO:0000259" key="8">
    <source>
        <dbReference type="Pfam" id="PF17102"/>
    </source>
</evidence>
<keyword evidence="3" id="KW-0808">Transferase</keyword>
<dbReference type="Pfam" id="PF11380">
    <property type="entry name" value="Stealth_CR2"/>
    <property type="match status" value="1"/>
</dbReference>
<sequence>MKFALRRSSRLSVAFLVFNIDGMGGTSRSAITQANALARRGNVDVRLVSVTRSADRPHYDIDPAVGVEHLVDARAPDPRAKRPSRLVPKRWDGQFSELTDDGMAALSTLDVDLVVTVTPALMAAAVQLLPATTTVVHQEHRSSADRVGGMEPLLAFAPRVAAVALLTRSAADWLRSELGAAAPEIVVMPNPLPVAAQPRSDLTSRTIVSAGRIVPEKQFIHLLRAFEQVADDLPGWRLRILGDGLLRPELIAHAAKVGLADRVELPGAVGDMAPEWARASICALSSRTEGFPLVAQEAMSAGVPVVTYDCPSGPRELVEHGVSGLLVGAGAKAGLASALHTVAADGDLLARLGAGALDASRRYDADSIAAQWEALFRAISMGDRGGSAGVSTPVSPMDVPPFTREGVPVPVPAITPAQARTEALRLAVDAAERGGPGWFVIPTHDRPAPTVVVPAAHRSTVLAALAEVPDHFSLLDPGDRGWPVRRLPARDLVAVLHNAAPNRIAIEPWPRSEGRRSHLGEDAGVDLEFWDRLPDGTLVAPRPNRWTQAVPPAAATTEVEVAGVRVPTLGLMVGPTPFDVAFPIDVVYTWVDGDDPDWNEQRSARQGDDARREAAGAARFRSRDELRYSLRSLHLFAPWVRRVFLVTAGQRPSWLADDDRVTLVDHRDILPTEALPTFNSQAIETALHRIPGLAEHFVYFNDDVFLARPTRPELFFSPGGNAAAFVGEASIGLPGTADKPFLHAAANNRLLLEDAFGVEITQVMAHSPHPQRVSVLTEIAERFPDAIARTARAPFRSPTDVSMLSNLAQHYGLLTGRAFEGTAQHAFVDLSNARVERQLKQLRARDHDFFCVGDHHDFARDAEAVDAMLAAFLEDYFPVPAPWER</sequence>
<dbReference type="OrthoDB" id="570545at2"/>
<dbReference type="Pfam" id="PF17102">
    <property type="entry name" value="Stealth_CR3"/>
    <property type="match status" value="1"/>
</dbReference>
<evidence type="ECO:0000256" key="3">
    <source>
        <dbReference type="ARBA" id="ARBA00022679"/>
    </source>
</evidence>
<evidence type="ECO:0000256" key="1">
    <source>
        <dbReference type="ARBA" id="ARBA00007583"/>
    </source>
</evidence>